<dbReference type="InterPro" id="IPR017946">
    <property type="entry name" value="PLC-like_Pdiesterase_TIM-brl"/>
</dbReference>
<gene>
    <name evidence="1" type="ORF">FD46_GL001743</name>
</gene>
<reference evidence="1 2" key="1">
    <citation type="journal article" date="2015" name="Genome Announc.">
        <title>Expanding the biotechnology potential of lactobacilli through comparative genomics of 213 strains and associated genera.</title>
        <authorList>
            <person name="Sun Z."/>
            <person name="Harris H.M."/>
            <person name="McCann A."/>
            <person name="Guo C."/>
            <person name="Argimon S."/>
            <person name="Zhang W."/>
            <person name="Yang X."/>
            <person name="Jeffery I.B."/>
            <person name="Cooney J.C."/>
            <person name="Kagawa T.F."/>
            <person name="Liu W."/>
            <person name="Song Y."/>
            <person name="Salvetti E."/>
            <person name="Wrobel A."/>
            <person name="Rasinkangas P."/>
            <person name="Parkhill J."/>
            <person name="Rea M.C."/>
            <person name="O'Sullivan O."/>
            <person name="Ritari J."/>
            <person name="Douillard F.P."/>
            <person name="Paul Ross R."/>
            <person name="Yang R."/>
            <person name="Briner A.E."/>
            <person name="Felis G.E."/>
            <person name="de Vos W.M."/>
            <person name="Barrangou R."/>
            <person name="Klaenhammer T.R."/>
            <person name="Caufield P.W."/>
            <person name="Cui Y."/>
            <person name="Zhang H."/>
            <person name="O'Toole P.W."/>
        </authorList>
    </citation>
    <scope>NUCLEOTIDE SEQUENCE [LARGE SCALE GENOMIC DNA]</scope>
    <source>
        <strain evidence="1 2">DSM 19972</strain>
    </source>
</reference>
<sequence length="221" mass="24631">MVKIITAHSGSDGLIPNSLQFLEKASQWPVAALEIDVRWNKGQNQLILGHDQVFTEGLTLKEAFATFSHSDDKKLLNCDLKEPNLAEHVIALAGAYGLDKRLVLTGELNASEQQLWPALIWRNIETLAPKNSFERMLKDKHFFKKVLLEAVDEGCRWLNLPFQLLHPVNLTLLKATGLKLSVWTAGDADEVDALLSCGVNNVTTTAASAYYEFSRGMEKLE</sequence>
<dbReference type="RefSeq" id="WP_057896567.1">
    <property type="nucleotide sequence ID" value="NZ_AZEH01000039.1"/>
</dbReference>
<dbReference type="OrthoDB" id="1958007at2"/>
<dbReference type="CDD" id="cd08556">
    <property type="entry name" value="GDPD"/>
    <property type="match status" value="1"/>
</dbReference>
<dbReference type="Proteomes" id="UP000051686">
    <property type="component" value="Unassembled WGS sequence"/>
</dbReference>
<evidence type="ECO:0000313" key="2">
    <source>
        <dbReference type="Proteomes" id="UP000051686"/>
    </source>
</evidence>
<dbReference type="STRING" id="1423777.FD46_GL001743"/>
<protein>
    <recommendedName>
        <fullName evidence="3">GP-PDE domain-containing protein</fullName>
    </recommendedName>
</protein>
<dbReference type="EMBL" id="AZEH01000039">
    <property type="protein sequence ID" value="KRL04610.1"/>
    <property type="molecule type" value="Genomic_DNA"/>
</dbReference>
<dbReference type="AlphaFoldDB" id="A0A0R1MHB6"/>
<proteinExistence type="predicted"/>
<accession>A0A0R1MHB6</accession>
<dbReference type="GO" id="GO:0006629">
    <property type="term" value="P:lipid metabolic process"/>
    <property type="evidence" value="ECO:0007669"/>
    <property type="project" value="InterPro"/>
</dbReference>
<dbReference type="SUPFAM" id="SSF51695">
    <property type="entry name" value="PLC-like phosphodiesterases"/>
    <property type="match status" value="1"/>
</dbReference>
<evidence type="ECO:0008006" key="3">
    <source>
        <dbReference type="Google" id="ProtNLM"/>
    </source>
</evidence>
<dbReference type="Gene3D" id="3.20.20.190">
    <property type="entry name" value="Phosphatidylinositol (PI) phosphodiesterase"/>
    <property type="match status" value="1"/>
</dbReference>
<organism evidence="1 2">
    <name type="scientific">Liquorilactobacillus oeni DSM 19972</name>
    <dbReference type="NCBI Taxonomy" id="1423777"/>
    <lineage>
        <taxon>Bacteria</taxon>
        <taxon>Bacillati</taxon>
        <taxon>Bacillota</taxon>
        <taxon>Bacilli</taxon>
        <taxon>Lactobacillales</taxon>
        <taxon>Lactobacillaceae</taxon>
        <taxon>Liquorilactobacillus</taxon>
    </lineage>
</organism>
<dbReference type="GO" id="GO:0008081">
    <property type="term" value="F:phosphoric diester hydrolase activity"/>
    <property type="evidence" value="ECO:0007669"/>
    <property type="project" value="InterPro"/>
</dbReference>
<comment type="caution">
    <text evidence="1">The sequence shown here is derived from an EMBL/GenBank/DDBJ whole genome shotgun (WGS) entry which is preliminary data.</text>
</comment>
<evidence type="ECO:0000313" key="1">
    <source>
        <dbReference type="EMBL" id="KRL04610.1"/>
    </source>
</evidence>
<dbReference type="PATRIC" id="fig|1423777.3.peg.1797"/>
<name>A0A0R1MHB6_9LACO</name>
<keyword evidence="2" id="KW-1185">Reference proteome</keyword>